<keyword evidence="2" id="KW-1185">Reference proteome</keyword>
<name>A0ABZ0I7D5_9GAMM</name>
<evidence type="ECO:0000313" key="2">
    <source>
        <dbReference type="Proteomes" id="UP001626537"/>
    </source>
</evidence>
<dbReference type="Pfam" id="PF10707">
    <property type="entry name" value="YrbL-PhoP_reg"/>
    <property type="match status" value="1"/>
</dbReference>
<dbReference type="Proteomes" id="UP001626537">
    <property type="component" value="Chromosome"/>
</dbReference>
<organism evidence="1 2">
    <name type="scientific">Congregibacter variabilis</name>
    <dbReference type="NCBI Taxonomy" id="3081200"/>
    <lineage>
        <taxon>Bacteria</taxon>
        <taxon>Pseudomonadati</taxon>
        <taxon>Pseudomonadota</taxon>
        <taxon>Gammaproteobacteria</taxon>
        <taxon>Cellvibrionales</taxon>
        <taxon>Halieaceae</taxon>
        <taxon>Congregibacter</taxon>
    </lineage>
</organism>
<protein>
    <submittedName>
        <fullName evidence="1">YrbL family protein</fullName>
    </submittedName>
</protein>
<dbReference type="InterPro" id="IPR019647">
    <property type="entry name" value="PhoP_reg_network_YrbL"/>
</dbReference>
<reference evidence="1 2" key="1">
    <citation type="submission" date="2023-10" db="EMBL/GenBank/DDBJ databases">
        <title>Two novel species belonging to the OM43/NOR5 clade.</title>
        <authorList>
            <person name="Park M."/>
        </authorList>
    </citation>
    <scope>NUCLEOTIDE SEQUENCE [LARGE SCALE GENOMIC DNA]</scope>
    <source>
        <strain evidence="1 2">IMCC43200</strain>
    </source>
</reference>
<sequence>MLKLKNSRPLFVGGTRYVFQHPEHANRCIKVLRPDRTGTARKILRKDFKRHLPARFLDDQLKEIKAYRELLSRASETLWRYVPRYHGTEETDMGVGIVTQLMRNADGSWPKNLEQILSNGTDPALEAGIEEFVDAVGKLRILSRDLLPHNIIAVKEDSGYRVMLVDGIGNAELIPLSTWSGFFARRKTQRKIRRFRQRCALLIPS</sequence>
<accession>A0ABZ0I7D5</accession>
<evidence type="ECO:0000313" key="1">
    <source>
        <dbReference type="EMBL" id="WOJ94474.1"/>
    </source>
</evidence>
<gene>
    <name evidence="1" type="ORF">R0135_04755</name>
</gene>
<dbReference type="EMBL" id="CP136864">
    <property type="protein sequence ID" value="WOJ94474.1"/>
    <property type="molecule type" value="Genomic_DNA"/>
</dbReference>
<dbReference type="RefSeq" id="WP_407349110.1">
    <property type="nucleotide sequence ID" value="NZ_CP136864.1"/>
</dbReference>
<proteinExistence type="predicted"/>